<dbReference type="GO" id="GO:0003700">
    <property type="term" value="F:DNA-binding transcription factor activity"/>
    <property type="evidence" value="ECO:0007669"/>
    <property type="project" value="TreeGrafter"/>
</dbReference>
<sequence>MSRLTRVESQTRNRETLLRTARQMFLADGYHATSIARIAEAAGFSTGAVYSNFEGKAEIALLVLRDIHSEQLGALRAMIAEPLDVDDQLGRLHAWATEAMACGWPRLELEFALDARTEDALVKVEADRQRSTVDYLTGVIEQRLAAIGADTGAVPLRHLVEAGVNLAIGLATRSVIDPKVNADSLVNIIRTTLAVIPRHPVRD</sequence>
<dbReference type="EMBL" id="MKQR01000016">
    <property type="protein sequence ID" value="OLR92554.1"/>
    <property type="molecule type" value="Genomic_DNA"/>
</dbReference>
<dbReference type="RefSeq" id="WP_075975697.1">
    <property type="nucleotide sequence ID" value="NZ_MKQR01000016.1"/>
</dbReference>
<feature type="DNA-binding region" description="H-T-H motif" evidence="4">
    <location>
        <begin position="34"/>
        <end position="53"/>
    </location>
</feature>
<evidence type="ECO:0000313" key="7">
    <source>
        <dbReference type="Proteomes" id="UP000186040"/>
    </source>
</evidence>
<feature type="domain" description="HTH tetR-type" evidence="5">
    <location>
        <begin position="11"/>
        <end position="71"/>
    </location>
</feature>
<dbReference type="AlphaFoldDB" id="A0A1Q9LKN1"/>
<keyword evidence="1" id="KW-0805">Transcription regulation</keyword>
<dbReference type="STRING" id="1193682.BJP25_21065"/>
<organism evidence="6 7">
    <name type="scientific">Actinokineospora bangkokensis</name>
    <dbReference type="NCBI Taxonomy" id="1193682"/>
    <lineage>
        <taxon>Bacteria</taxon>
        <taxon>Bacillati</taxon>
        <taxon>Actinomycetota</taxon>
        <taxon>Actinomycetes</taxon>
        <taxon>Pseudonocardiales</taxon>
        <taxon>Pseudonocardiaceae</taxon>
        <taxon>Actinokineospora</taxon>
    </lineage>
</organism>
<dbReference type="OrthoDB" id="7252896at2"/>
<keyword evidence="7" id="KW-1185">Reference proteome</keyword>
<dbReference type="Proteomes" id="UP000186040">
    <property type="component" value="Unassembled WGS sequence"/>
</dbReference>
<dbReference type="PANTHER" id="PTHR30055:SF234">
    <property type="entry name" value="HTH-TYPE TRANSCRIPTIONAL REGULATOR BETI"/>
    <property type="match status" value="1"/>
</dbReference>
<evidence type="ECO:0000313" key="6">
    <source>
        <dbReference type="EMBL" id="OLR92554.1"/>
    </source>
</evidence>
<dbReference type="InterPro" id="IPR050109">
    <property type="entry name" value="HTH-type_TetR-like_transc_reg"/>
</dbReference>
<evidence type="ECO:0000256" key="1">
    <source>
        <dbReference type="ARBA" id="ARBA00023015"/>
    </source>
</evidence>
<dbReference type="Pfam" id="PF00440">
    <property type="entry name" value="TetR_N"/>
    <property type="match status" value="1"/>
</dbReference>
<dbReference type="PRINTS" id="PR00455">
    <property type="entry name" value="HTHTETR"/>
</dbReference>
<name>A0A1Q9LKN1_9PSEU</name>
<evidence type="ECO:0000256" key="3">
    <source>
        <dbReference type="ARBA" id="ARBA00023163"/>
    </source>
</evidence>
<keyword evidence="3" id="KW-0804">Transcription</keyword>
<comment type="caution">
    <text evidence="6">The sequence shown here is derived from an EMBL/GenBank/DDBJ whole genome shotgun (WGS) entry which is preliminary data.</text>
</comment>
<gene>
    <name evidence="6" type="ORF">BJP25_21065</name>
</gene>
<evidence type="ECO:0000256" key="4">
    <source>
        <dbReference type="PROSITE-ProRule" id="PRU00335"/>
    </source>
</evidence>
<dbReference type="InterPro" id="IPR009057">
    <property type="entry name" value="Homeodomain-like_sf"/>
</dbReference>
<accession>A0A1Q9LKN1</accession>
<reference evidence="6 7" key="1">
    <citation type="submission" date="2016-10" db="EMBL/GenBank/DDBJ databases">
        <title>The Draft Genome Sequence of Actinokineospora bangkokensis 44EHWT reveals the biosynthetic pathway of antifungal compounds Thailandins with unusual extender unit butylmalonyl-CoA.</title>
        <authorList>
            <person name="Greule A."/>
            <person name="Intra B."/>
            <person name="Flemming S."/>
            <person name="Rommel M.G."/>
            <person name="Panbangred W."/>
            <person name="Bechthold A."/>
        </authorList>
    </citation>
    <scope>NUCLEOTIDE SEQUENCE [LARGE SCALE GENOMIC DNA]</scope>
    <source>
        <strain evidence="6 7">44EHW</strain>
    </source>
</reference>
<dbReference type="PROSITE" id="PS50977">
    <property type="entry name" value="HTH_TETR_2"/>
    <property type="match status" value="1"/>
</dbReference>
<dbReference type="Gene3D" id="1.10.357.10">
    <property type="entry name" value="Tetracycline Repressor, domain 2"/>
    <property type="match status" value="1"/>
</dbReference>
<protein>
    <recommendedName>
        <fullName evidence="5">HTH tetR-type domain-containing protein</fullName>
    </recommendedName>
</protein>
<dbReference type="GO" id="GO:0000976">
    <property type="term" value="F:transcription cis-regulatory region binding"/>
    <property type="evidence" value="ECO:0007669"/>
    <property type="project" value="TreeGrafter"/>
</dbReference>
<dbReference type="SUPFAM" id="SSF46689">
    <property type="entry name" value="Homeodomain-like"/>
    <property type="match status" value="1"/>
</dbReference>
<evidence type="ECO:0000256" key="2">
    <source>
        <dbReference type="ARBA" id="ARBA00023125"/>
    </source>
</evidence>
<dbReference type="PANTHER" id="PTHR30055">
    <property type="entry name" value="HTH-TYPE TRANSCRIPTIONAL REGULATOR RUTR"/>
    <property type="match status" value="1"/>
</dbReference>
<evidence type="ECO:0000259" key="5">
    <source>
        <dbReference type="PROSITE" id="PS50977"/>
    </source>
</evidence>
<dbReference type="InterPro" id="IPR001647">
    <property type="entry name" value="HTH_TetR"/>
</dbReference>
<proteinExistence type="predicted"/>
<keyword evidence="2 4" id="KW-0238">DNA-binding</keyword>